<evidence type="ECO:0000313" key="2">
    <source>
        <dbReference type="EMBL" id="PRQ24145.1"/>
    </source>
</evidence>
<dbReference type="InterPro" id="IPR052370">
    <property type="entry name" value="Meta-cleavage_hydrolase"/>
</dbReference>
<reference evidence="2 3" key="1">
    <citation type="journal article" date="2018" name="Nat. Genet.">
        <title>The Rosa genome provides new insights in the design of modern roses.</title>
        <authorList>
            <person name="Bendahmane M."/>
        </authorList>
    </citation>
    <scope>NUCLEOTIDE SEQUENCE [LARGE SCALE GENOMIC DNA]</scope>
    <source>
        <strain evidence="3">cv. Old Blush</strain>
    </source>
</reference>
<dbReference type="SUPFAM" id="SSF53474">
    <property type="entry name" value="alpha/beta-Hydrolases"/>
    <property type="match status" value="1"/>
</dbReference>
<accession>A0A2P6PQD5</accession>
<name>A0A2P6PQD5_ROSCH</name>
<dbReference type="OMA" id="NAMWQYS"/>
<dbReference type="AlphaFoldDB" id="A0A2P6PQD5"/>
<dbReference type="InterPro" id="IPR000073">
    <property type="entry name" value="AB_hydrolase_1"/>
</dbReference>
<protein>
    <submittedName>
        <fullName evidence="2">Putative triacylglycerol lipase</fullName>
        <ecNumber evidence="2">3.1.1.3</ecNumber>
    </submittedName>
</protein>
<keyword evidence="2" id="KW-0378">Hydrolase</keyword>
<organism evidence="2 3">
    <name type="scientific">Rosa chinensis</name>
    <name type="common">China rose</name>
    <dbReference type="NCBI Taxonomy" id="74649"/>
    <lineage>
        <taxon>Eukaryota</taxon>
        <taxon>Viridiplantae</taxon>
        <taxon>Streptophyta</taxon>
        <taxon>Embryophyta</taxon>
        <taxon>Tracheophyta</taxon>
        <taxon>Spermatophyta</taxon>
        <taxon>Magnoliopsida</taxon>
        <taxon>eudicotyledons</taxon>
        <taxon>Gunneridae</taxon>
        <taxon>Pentapetalae</taxon>
        <taxon>rosids</taxon>
        <taxon>fabids</taxon>
        <taxon>Rosales</taxon>
        <taxon>Rosaceae</taxon>
        <taxon>Rosoideae</taxon>
        <taxon>Rosoideae incertae sedis</taxon>
        <taxon>Rosa</taxon>
    </lineage>
</organism>
<dbReference type="Gramene" id="PRQ24145">
    <property type="protein sequence ID" value="PRQ24145"/>
    <property type="gene ID" value="RchiOBHm_Chr6g0269171"/>
</dbReference>
<evidence type="ECO:0000259" key="1">
    <source>
        <dbReference type="Pfam" id="PF00561"/>
    </source>
</evidence>
<dbReference type="EC" id="3.1.1.3" evidence="2"/>
<gene>
    <name evidence="2" type="ORF">RchiOBHm_Chr6g0269171</name>
</gene>
<dbReference type="PANTHER" id="PTHR43139:SF7">
    <property type="entry name" value="ALPHA_BETA-HYDROLASES SUPERFAMILY PROTEIN"/>
    <property type="match status" value="1"/>
</dbReference>
<comment type="caution">
    <text evidence="2">The sequence shown here is derived from an EMBL/GenBank/DDBJ whole genome shotgun (WGS) entry which is preliminary data.</text>
</comment>
<dbReference type="Pfam" id="PF00561">
    <property type="entry name" value="Abhydrolase_1"/>
    <property type="match status" value="1"/>
</dbReference>
<keyword evidence="3" id="KW-1185">Reference proteome</keyword>
<dbReference type="OrthoDB" id="6431331at2759"/>
<dbReference type="Proteomes" id="UP000238479">
    <property type="component" value="Chromosome 6"/>
</dbReference>
<sequence>MFHHLKFPKCFSLTASIDWFYRHYFVNAGLRSVITDLGDGDDTNMHCWVPKIHKPFKPNIILIHGFGANAMWQYGEHIRHFTSHFNVYVPDLVFFGNSYTSSQERTDLFQATCVIKLMQAHRVEKTSVVGISYGGFVGYSIAVQCPEMVEKLVLCCAGVCMEEKDMENGLFNVSNLEEASSILLPQTPQKLKELMRYSFFKPAKAVPSFFLTDFINVMCTNYVDEKRELIGAILANRKLSNLPKITQPTLIIWGEQDQIFPLELGYRLKRHIGKHGQLVIIKKAGHAVNLEQHKEFIKHLKSFLCDLFWSPPPSPTWKDHFHDHINKVY</sequence>
<dbReference type="EMBL" id="PDCK01000044">
    <property type="protein sequence ID" value="PRQ24145.1"/>
    <property type="molecule type" value="Genomic_DNA"/>
</dbReference>
<dbReference type="GO" id="GO:0004806">
    <property type="term" value="F:triacylglycerol lipase activity"/>
    <property type="evidence" value="ECO:0007669"/>
    <property type="project" value="UniProtKB-EC"/>
</dbReference>
<dbReference type="PANTHER" id="PTHR43139">
    <property type="entry name" value="SI:DKEY-122A22.2"/>
    <property type="match status" value="1"/>
</dbReference>
<feature type="domain" description="AB hydrolase-1" evidence="1">
    <location>
        <begin position="58"/>
        <end position="291"/>
    </location>
</feature>
<proteinExistence type="predicted"/>
<dbReference type="InterPro" id="IPR029058">
    <property type="entry name" value="AB_hydrolase_fold"/>
</dbReference>
<dbReference type="Gene3D" id="3.40.50.1820">
    <property type="entry name" value="alpha/beta hydrolase"/>
    <property type="match status" value="1"/>
</dbReference>
<dbReference type="PRINTS" id="PR00111">
    <property type="entry name" value="ABHYDROLASE"/>
</dbReference>
<dbReference type="STRING" id="74649.A0A2P6PQD5"/>
<evidence type="ECO:0000313" key="3">
    <source>
        <dbReference type="Proteomes" id="UP000238479"/>
    </source>
</evidence>